<gene>
    <name evidence="4" type="ORF">MEBOL_000057</name>
</gene>
<accession>A0A286SGG2</accession>
<feature type="region of interest" description="Disordered" evidence="3">
    <location>
        <begin position="1"/>
        <end position="24"/>
    </location>
</feature>
<evidence type="ECO:0000256" key="3">
    <source>
        <dbReference type="SAM" id="MobiDB-lite"/>
    </source>
</evidence>
<evidence type="ECO:0000256" key="1">
    <source>
        <dbReference type="ARBA" id="ARBA00022676"/>
    </source>
</evidence>
<dbReference type="Pfam" id="PF03808">
    <property type="entry name" value="Glyco_tran_WecG"/>
    <property type="match status" value="1"/>
</dbReference>
<dbReference type="EMBL" id="CP022163">
    <property type="protein sequence ID" value="ATB26629.1"/>
    <property type="molecule type" value="Genomic_DNA"/>
</dbReference>
<dbReference type="KEGG" id="mbd:MEBOL_000057"/>
<proteinExistence type="predicted"/>
<sequence>MNGVMGLGPPKAGPLAPGAESEARSLPTSARRIFIGRVPVDSGRLEDVLGRVARLVESGQGGRVILPDVDHVVRAEREEALREALATAELSLAGSPALVRAAERLGSPLVEPRSGAQWLPPLAGLARERAWRVVVVSDRPNLSERAAGVLRDTHGLLAVGVAAPDMPGDGQGPGVERLIERIALTRPDLVWVSLATPTQELFCLRAAAQLPRAVLVGTGPALESLARSLPGSRRRNPWWAPVRWLRQRWAFLRVLASMAPLPAR</sequence>
<organism evidence="4 5">
    <name type="scientific">Melittangium boletus DSM 14713</name>
    <dbReference type="NCBI Taxonomy" id="1294270"/>
    <lineage>
        <taxon>Bacteria</taxon>
        <taxon>Pseudomonadati</taxon>
        <taxon>Myxococcota</taxon>
        <taxon>Myxococcia</taxon>
        <taxon>Myxococcales</taxon>
        <taxon>Cystobacterineae</taxon>
        <taxon>Archangiaceae</taxon>
        <taxon>Melittangium</taxon>
    </lineage>
</organism>
<protein>
    <submittedName>
        <fullName evidence="4">Glycosyl transferase WecB/TagA/CpsF family</fullName>
    </submittedName>
</protein>
<dbReference type="PANTHER" id="PTHR34136:SF1">
    <property type="entry name" value="UDP-N-ACETYL-D-MANNOSAMINURONIC ACID TRANSFERASE"/>
    <property type="match status" value="1"/>
</dbReference>
<evidence type="ECO:0000256" key="2">
    <source>
        <dbReference type="ARBA" id="ARBA00022679"/>
    </source>
</evidence>
<dbReference type="AlphaFoldDB" id="A0A286SGG2"/>
<keyword evidence="1" id="KW-0328">Glycosyltransferase</keyword>
<dbReference type="InterPro" id="IPR004629">
    <property type="entry name" value="WecG_TagA_CpsF"/>
</dbReference>
<dbReference type="Proteomes" id="UP000217289">
    <property type="component" value="Chromosome"/>
</dbReference>
<dbReference type="RefSeq" id="WP_095975540.1">
    <property type="nucleotide sequence ID" value="NZ_CP022163.1"/>
</dbReference>
<dbReference type="OrthoDB" id="5517140at2"/>
<evidence type="ECO:0000313" key="5">
    <source>
        <dbReference type="Proteomes" id="UP000217289"/>
    </source>
</evidence>
<evidence type="ECO:0000313" key="4">
    <source>
        <dbReference type="EMBL" id="ATB26629.1"/>
    </source>
</evidence>
<name>A0A286SGG2_9BACT</name>
<feature type="compositionally biased region" description="Low complexity" evidence="3">
    <location>
        <begin position="7"/>
        <end position="19"/>
    </location>
</feature>
<dbReference type="PANTHER" id="PTHR34136">
    <property type="match status" value="1"/>
</dbReference>
<reference evidence="4 5" key="1">
    <citation type="submission" date="2017-06" db="EMBL/GenBank/DDBJ databases">
        <authorList>
            <person name="Kim H.J."/>
            <person name="Triplett B.A."/>
        </authorList>
    </citation>
    <scope>NUCLEOTIDE SEQUENCE [LARGE SCALE GENOMIC DNA]</scope>
    <source>
        <strain evidence="4 5">DSM 14713</strain>
    </source>
</reference>
<keyword evidence="5" id="KW-1185">Reference proteome</keyword>
<keyword evidence="2 4" id="KW-0808">Transferase</keyword>
<dbReference type="GO" id="GO:0016758">
    <property type="term" value="F:hexosyltransferase activity"/>
    <property type="evidence" value="ECO:0007669"/>
    <property type="project" value="TreeGrafter"/>
</dbReference>